<gene>
    <name evidence="4" type="ORF">HMPREF1872_00685</name>
</gene>
<comment type="caution">
    <text evidence="4">The sequence shown here is derived from an EMBL/GenBank/DDBJ whole genome shotgun (WGS) entry which is preliminary data.</text>
</comment>
<keyword evidence="2" id="KW-0521">NADP</keyword>
<reference evidence="5" key="1">
    <citation type="submission" date="2016-01" db="EMBL/GenBank/DDBJ databases">
        <authorList>
            <person name="Mitreva M."/>
            <person name="Pepin K.H."/>
            <person name="Mihindukulasuriya K.A."/>
            <person name="Fulton R."/>
            <person name="Fronick C."/>
            <person name="O'Laughlin M."/>
            <person name="Miner T."/>
            <person name="Herter B."/>
            <person name="Rosa B.A."/>
            <person name="Cordes M."/>
            <person name="Tomlinson C."/>
            <person name="Wollam A."/>
            <person name="Palsikar V.B."/>
            <person name="Mardis E.R."/>
            <person name="Wilson R.K."/>
        </authorList>
    </citation>
    <scope>NUCLEOTIDE SEQUENCE [LARGE SCALE GENOMIC DNA]</scope>
    <source>
        <strain evidence="5">KA00274</strain>
    </source>
</reference>
<evidence type="ECO:0000256" key="1">
    <source>
        <dbReference type="ARBA" id="ARBA00006484"/>
    </source>
</evidence>
<organism evidence="4 5">
    <name type="scientific">Amygdalobacter nucleatus</name>
    <dbReference type="NCBI Taxonomy" id="3029274"/>
    <lineage>
        <taxon>Bacteria</taxon>
        <taxon>Bacillati</taxon>
        <taxon>Bacillota</taxon>
        <taxon>Clostridia</taxon>
        <taxon>Eubacteriales</taxon>
        <taxon>Oscillospiraceae</taxon>
        <taxon>Amygdalobacter</taxon>
    </lineage>
</organism>
<dbReference type="PANTHER" id="PTHR43391">
    <property type="entry name" value="RETINOL DEHYDROGENASE-RELATED"/>
    <property type="match status" value="1"/>
</dbReference>
<dbReference type="PROSITE" id="PS00061">
    <property type="entry name" value="ADH_SHORT"/>
    <property type="match status" value="1"/>
</dbReference>
<dbReference type="InterPro" id="IPR036291">
    <property type="entry name" value="NAD(P)-bd_dom_sf"/>
</dbReference>
<comment type="similarity">
    <text evidence="1">Belongs to the short-chain dehydrogenases/reductases (SDR) family.</text>
</comment>
<evidence type="ECO:0000256" key="2">
    <source>
        <dbReference type="ARBA" id="ARBA00022857"/>
    </source>
</evidence>
<dbReference type="Proteomes" id="UP000070080">
    <property type="component" value="Unassembled WGS sequence"/>
</dbReference>
<dbReference type="GO" id="GO:0016491">
    <property type="term" value="F:oxidoreductase activity"/>
    <property type="evidence" value="ECO:0007669"/>
    <property type="project" value="UniProtKB-KW"/>
</dbReference>
<keyword evidence="5" id="KW-1185">Reference proteome</keyword>
<dbReference type="GO" id="GO:0005829">
    <property type="term" value="C:cytosol"/>
    <property type="evidence" value="ECO:0007669"/>
    <property type="project" value="TreeGrafter"/>
</dbReference>
<dbReference type="RefSeq" id="WP_066713884.1">
    <property type="nucleotide sequence ID" value="NZ_JARFNM010000001.1"/>
</dbReference>
<proteinExistence type="inferred from homology"/>
<sequence length="310" mass="34199">MTENYFMLKRTHTPKINPGSNKVALITGADGYLGQEFTRNLAKSELSQAVNYFVLVGKSLLTTYRTDLAWQAELANLVDSKDQFVAFLLINLDFSKAEAITKLISLMDTLIGPNWQLSWLINNAGLGFKGPLEIQSIAATQTCLAVNILFPTLLINTLLNQQKFTPEKAYILNTASSSAFSPQANFAVYSATKSYLFHLSQALRAEWQARGLNLNCTVACPGPMPSQFLKQAARFTEANSNSAEANAMQKLVWYKQLAMENASQVAKAALKACYKNKAVSYSSPITYVFRLLSKILPSSLFAYLTSRGKA</sequence>
<evidence type="ECO:0000256" key="3">
    <source>
        <dbReference type="ARBA" id="ARBA00023002"/>
    </source>
</evidence>
<dbReference type="InterPro" id="IPR020904">
    <property type="entry name" value="Sc_DH/Rdtase_CS"/>
</dbReference>
<dbReference type="CDD" id="cd05233">
    <property type="entry name" value="SDR_c"/>
    <property type="match status" value="1"/>
</dbReference>
<protein>
    <submittedName>
        <fullName evidence="4">Oxidoreductase, short chain dehydrogenase/reductase family protein</fullName>
    </submittedName>
</protein>
<dbReference type="Pfam" id="PF00106">
    <property type="entry name" value="adh_short"/>
    <property type="match status" value="1"/>
</dbReference>
<evidence type="ECO:0000313" key="4">
    <source>
        <dbReference type="EMBL" id="KXB41437.1"/>
    </source>
</evidence>
<name>A0A133YE94_9FIRM</name>
<dbReference type="PANTHER" id="PTHR43391:SF14">
    <property type="entry name" value="DEHYDROGENASE_REDUCTASE SDR FAMILY PROTEIN 7-LIKE"/>
    <property type="match status" value="1"/>
</dbReference>
<dbReference type="AlphaFoldDB" id="A0A133YE94"/>
<dbReference type="SUPFAM" id="SSF51735">
    <property type="entry name" value="NAD(P)-binding Rossmann-fold domains"/>
    <property type="match status" value="1"/>
</dbReference>
<dbReference type="InterPro" id="IPR002347">
    <property type="entry name" value="SDR_fam"/>
</dbReference>
<accession>A0A133YE94</accession>
<dbReference type="STRING" id="1497955.HMPREF1872_00685"/>
<dbReference type="EMBL" id="LSCV01000015">
    <property type="protein sequence ID" value="KXB41437.1"/>
    <property type="molecule type" value="Genomic_DNA"/>
</dbReference>
<dbReference type="OrthoDB" id="9808814at2"/>
<dbReference type="Gene3D" id="3.40.50.720">
    <property type="entry name" value="NAD(P)-binding Rossmann-like Domain"/>
    <property type="match status" value="1"/>
</dbReference>
<evidence type="ECO:0000313" key="5">
    <source>
        <dbReference type="Proteomes" id="UP000070080"/>
    </source>
</evidence>
<keyword evidence="3" id="KW-0560">Oxidoreductase</keyword>